<accession>A0A2Z4Y512</accession>
<keyword evidence="4 6" id="KW-0238">DNA-binding</keyword>
<evidence type="ECO:0000259" key="8">
    <source>
        <dbReference type="Pfam" id="PF08281"/>
    </source>
</evidence>
<gene>
    <name evidence="9" type="ORF">BRCON_1524</name>
</gene>
<dbReference type="Gene3D" id="1.10.1740.10">
    <property type="match status" value="1"/>
</dbReference>
<organism evidence="9 10">
    <name type="scientific">Sumerlaea chitinivorans</name>
    <dbReference type="NCBI Taxonomy" id="2250252"/>
    <lineage>
        <taxon>Bacteria</taxon>
        <taxon>Candidatus Sumerlaeota</taxon>
        <taxon>Candidatus Sumerlaeia</taxon>
        <taxon>Candidatus Sumerlaeales</taxon>
        <taxon>Candidatus Sumerlaeaceae</taxon>
        <taxon>Candidatus Sumerlaea</taxon>
    </lineage>
</organism>
<evidence type="ECO:0000256" key="5">
    <source>
        <dbReference type="ARBA" id="ARBA00023163"/>
    </source>
</evidence>
<dbReference type="GO" id="GO:0006352">
    <property type="term" value="P:DNA-templated transcription initiation"/>
    <property type="evidence" value="ECO:0007669"/>
    <property type="project" value="InterPro"/>
</dbReference>
<dbReference type="Pfam" id="PF04542">
    <property type="entry name" value="Sigma70_r2"/>
    <property type="match status" value="1"/>
</dbReference>
<dbReference type="EMBL" id="CP030759">
    <property type="protein sequence ID" value="AXA36301.1"/>
    <property type="molecule type" value="Genomic_DNA"/>
</dbReference>
<feature type="domain" description="RNA polymerase sigma factor 70 region 4 type 2" evidence="8">
    <location>
        <begin position="149"/>
        <end position="197"/>
    </location>
</feature>
<dbReference type="InterPro" id="IPR007627">
    <property type="entry name" value="RNA_pol_sigma70_r2"/>
</dbReference>
<dbReference type="SUPFAM" id="SSF88659">
    <property type="entry name" value="Sigma3 and sigma4 domains of RNA polymerase sigma factors"/>
    <property type="match status" value="1"/>
</dbReference>
<dbReference type="InterPro" id="IPR013324">
    <property type="entry name" value="RNA_pol_sigma_r3/r4-like"/>
</dbReference>
<dbReference type="GO" id="GO:0003677">
    <property type="term" value="F:DNA binding"/>
    <property type="evidence" value="ECO:0007669"/>
    <property type="project" value="UniProtKB-KW"/>
</dbReference>
<dbReference type="InterPro" id="IPR013325">
    <property type="entry name" value="RNA_pol_sigma_r2"/>
</dbReference>
<evidence type="ECO:0000256" key="3">
    <source>
        <dbReference type="ARBA" id="ARBA00023082"/>
    </source>
</evidence>
<dbReference type="Gene3D" id="1.10.10.10">
    <property type="entry name" value="Winged helix-like DNA-binding domain superfamily/Winged helix DNA-binding domain"/>
    <property type="match status" value="1"/>
</dbReference>
<dbReference type="GO" id="GO:0016987">
    <property type="term" value="F:sigma factor activity"/>
    <property type="evidence" value="ECO:0007669"/>
    <property type="project" value="UniProtKB-KW"/>
</dbReference>
<evidence type="ECO:0000256" key="2">
    <source>
        <dbReference type="ARBA" id="ARBA00023015"/>
    </source>
</evidence>
<dbReference type="Pfam" id="PF08281">
    <property type="entry name" value="Sigma70_r4_2"/>
    <property type="match status" value="1"/>
</dbReference>
<dbReference type="AlphaFoldDB" id="A0A2Z4Y512"/>
<sequence length="213" mass="25004">MYFWLSQDHPASEANHPDAPILAAIREVLAGNLNAFDEIVYLYREQVFGIAWNLTHDTEDALDITQEVFLRAYRALRSYRGKARFSTWLHRIALNTTMDYLRRESRQWRRRVTEPHDPQQAQDAAYNPLEQGQVGAEQATGLRRKERQRRVLEAIHQLSARQKQVILLRYYHDLTLPEIAKIMKCTEGAVKRHLFRAQIRLRLLLKDVEGDEA</sequence>
<dbReference type="InterPro" id="IPR036388">
    <property type="entry name" value="WH-like_DNA-bd_sf"/>
</dbReference>
<evidence type="ECO:0000313" key="10">
    <source>
        <dbReference type="Proteomes" id="UP000262583"/>
    </source>
</evidence>
<keyword evidence="2 6" id="KW-0805">Transcription regulation</keyword>
<evidence type="ECO:0000313" key="9">
    <source>
        <dbReference type="EMBL" id="AXA36301.1"/>
    </source>
</evidence>
<keyword evidence="5 6" id="KW-0804">Transcription</keyword>
<dbReference type="Proteomes" id="UP000262583">
    <property type="component" value="Chromosome"/>
</dbReference>
<comment type="similarity">
    <text evidence="1 6">Belongs to the sigma-70 factor family. ECF subfamily.</text>
</comment>
<dbReference type="PANTHER" id="PTHR43133:SF51">
    <property type="entry name" value="RNA POLYMERASE SIGMA FACTOR"/>
    <property type="match status" value="1"/>
</dbReference>
<dbReference type="NCBIfam" id="TIGR02937">
    <property type="entry name" value="sigma70-ECF"/>
    <property type="match status" value="1"/>
</dbReference>
<dbReference type="PANTHER" id="PTHR43133">
    <property type="entry name" value="RNA POLYMERASE ECF-TYPE SIGMA FACTO"/>
    <property type="match status" value="1"/>
</dbReference>
<dbReference type="InterPro" id="IPR000838">
    <property type="entry name" value="RNA_pol_sigma70_ECF_CS"/>
</dbReference>
<reference evidence="9 10" key="1">
    <citation type="submission" date="2018-05" db="EMBL/GenBank/DDBJ databases">
        <title>A metagenomic window into the 2 km-deep terrestrial subsurface aquifer revealed taxonomically and functionally diverse microbial community comprising novel uncultured bacterial lineages.</title>
        <authorList>
            <person name="Kadnikov V.V."/>
            <person name="Mardanov A.V."/>
            <person name="Beletsky A.V."/>
            <person name="Banks D."/>
            <person name="Pimenov N.V."/>
            <person name="Frank Y.A."/>
            <person name="Karnachuk O.V."/>
            <person name="Ravin N.V."/>
        </authorList>
    </citation>
    <scope>NUCLEOTIDE SEQUENCE [LARGE SCALE GENOMIC DNA]</scope>
    <source>
        <strain evidence="9">BY</strain>
    </source>
</reference>
<evidence type="ECO:0000259" key="7">
    <source>
        <dbReference type="Pfam" id="PF04542"/>
    </source>
</evidence>
<proteinExistence type="inferred from homology"/>
<dbReference type="SUPFAM" id="SSF88946">
    <property type="entry name" value="Sigma2 domain of RNA polymerase sigma factors"/>
    <property type="match status" value="1"/>
</dbReference>
<name>A0A2Z4Y512_SUMC1</name>
<dbReference type="InterPro" id="IPR014284">
    <property type="entry name" value="RNA_pol_sigma-70_dom"/>
</dbReference>
<keyword evidence="3 6" id="KW-0731">Sigma factor</keyword>
<dbReference type="PROSITE" id="PS01063">
    <property type="entry name" value="SIGMA70_ECF"/>
    <property type="match status" value="1"/>
</dbReference>
<evidence type="ECO:0000256" key="4">
    <source>
        <dbReference type="ARBA" id="ARBA00023125"/>
    </source>
</evidence>
<dbReference type="InterPro" id="IPR013249">
    <property type="entry name" value="RNA_pol_sigma70_r4_t2"/>
</dbReference>
<feature type="domain" description="RNA polymerase sigma-70 region 2" evidence="7">
    <location>
        <begin position="43"/>
        <end position="106"/>
    </location>
</feature>
<protein>
    <recommendedName>
        <fullName evidence="6">RNA polymerase sigma factor</fullName>
    </recommendedName>
</protein>
<dbReference type="CDD" id="cd06171">
    <property type="entry name" value="Sigma70_r4"/>
    <property type="match status" value="1"/>
</dbReference>
<evidence type="ECO:0000256" key="6">
    <source>
        <dbReference type="RuleBase" id="RU000716"/>
    </source>
</evidence>
<evidence type="ECO:0000256" key="1">
    <source>
        <dbReference type="ARBA" id="ARBA00010641"/>
    </source>
</evidence>
<dbReference type="InterPro" id="IPR039425">
    <property type="entry name" value="RNA_pol_sigma-70-like"/>
</dbReference>
<dbReference type="KEGG" id="schv:BRCON_1524"/>